<dbReference type="GO" id="GO:0000062">
    <property type="term" value="F:fatty-acyl-CoA binding"/>
    <property type="evidence" value="ECO:0000318"/>
    <property type="project" value="GO_Central"/>
</dbReference>
<keyword evidence="6" id="KW-1185">Reference proteome</keyword>
<sequence>MKDRLGSRLQISPCRTLWVCKRTTRGVWLLIGLLICCFCLLDRVFVHALNTVKRIPRTGTARPPAAERLKLYGLYKQSMEGDVEGVMDRPKWYAGPFAFLFAGLIGPMLIRRRDAWYAQRGLSRTEAKRRYISTLIDTMHRYASQTPEARELVAELEFVWDQIKSNTSSSSSSSPMQNVGVPPLPQPNYASIGGRLARPIYEDIIATARDNHSRERNHGDSRLRVLSPVSQPDGLYERRGNKDMGDEEAQVLEDEDEEDEDEEEYEEAQDTIYEDDDDNDDDDDNNNNNSNSNSNSQSQENSHRFDDDPDEAQSRGRTRGLQPATAAGDKKHRVVSSGERDRRWRRRVEQALTKMTAEIAAVREQMEARALASRRRSALWTWLKWIVWVTLRQIIFDLAILGMVLIWMRIKGDRRLEEKLKVGWSEVKTRLAKLKSLRRFPGLDMV</sequence>
<feature type="region of interest" description="Disordered" evidence="2">
    <location>
        <begin position="211"/>
        <end position="342"/>
    </location>
</feature>
<dbReference type="AlphaFoldDB" id="Q4WSM2"/>
<feature type="domain" description="ACB" evidence="4">
    <location>
        <begin position="41"/>
        <end position="144"/>
    </location>
</feature>
<dbReference type="InParanoid" id="Q4WSM2"/>
<keyword evidence="3" id="KW-0472">Membrane</keyword>
<evidence type="ECO:0000256" key="3">
    <source>
        <dbReference type="SAM" id="Phobius"/>
    </source>
</evidence>
<feature type="transmembrane region" description="Helical" evidence="3">
    <location>
        <begin position="27"/>
        <end position="46"/>
    </location>
</feature>
<comment type="caution">
    <text evidence="5">The sequence shown here is derived from an EMBL/GenBank/DDBJ whole genome shotgun (WGS) entry which is preliminary data.</text>
</comment>
<feature type="compositionally biased region" description="Basic and acidic residues" evidence="2">
    <location>
        <begin position="235"/>
        <end position="244"/>
    </location>
</feature>
<name>Q4WSM2_ASPFU</name>
<dbReference type="PANTHER" id="PTHR23310:SF133">
    <property type="entry name" value="COA BINDING PROTEIN, PUTATIVE (AFU_ORTHOLOGUE AFUA_1G12300)-RELATED"/>
    <property type="match status" value="1"/>
</dbReference>
<dbReference type="SUPFAM" id="SSF47027">
    <property type="entry name" value="Acyl-CoA binding protein"/>
    <property type="match status" value="1"/>
</dbReference>
<dbReference type="Pfam" id="PF00887">
    <property type="entry name" value="ACBP"/>
    <property type="match status" value="1"/>
</dbReference>
<dbReference type="RefSeq" id="XP_752598.1">
    <property type="nucleotide sequence ID" value="XM_747505.1"/>
</dbReference>
<feature type="transmembrane region" description="Helical" evidence="3">
    <location>
        <begin position="385"/>
        <end position="410"/>
    </location>
</feature>
<dbReference type="OrthoDB" id="346910at2759"/>
<reference evidence="5 6" key="1">
    <citation type="journal article" date="2005" name="Nature">
        <title>Genomic sequence of the pathogenic and allergenic filamentous fungus Aspergillus fumigatus.</title>
        <authorList>
            <person name="Nierman W.C."/>
            <person name="Pain A."/>
            <person name="Anderson M.J."/>
            <person name="Wortman J.R."/>
            <person name="Kim H.S."/>
            <person name="Arroyo J."/>
            <person name="Berriman M."/>
            <person name="Abe K."/>
            <person name="Archer D.B."/>
            <person name="Bermejo C."/>
            <person name="Bennett J."/>
            <person name="Bowyer P."/>
            <person name="Chen D."/>
            <person name="Collins M."/>
            <person name="Coulsen R."/>
            <person name="Davies R."/>
            <person name="Dyer P.S."/>
            <person name="Farman M."/>
            <person name="Fedorova N."/>
            <person name="Fedorova N."/>
            <person name="Feldblyum T.V."/>
            <person name="Fischer R."/>
            <person name="Fosker N."/>
            <person name="Fraser A."/>
            <person name="Garcia J.L."/>
            <person name="Garcia M.J."/>
            <person name="Goble A."/>
            <person name="Goldman G.H."/>
            <person name="Gomi K."/>
            <person name="Griffith-Jones S."/>
            <person name="Gwilliam R."/>
            <person name="Haas B."/>
            <person name="Haas H."/>
            <person name="Harris D."/>
            <person name="Horiuchi H."/>
            <person name="Huang J."/>
            <person name="Humphray S."/>
            <person name="Jimenez J."/>
            <person name="Keller N."/>
            <person name="Khouri H."/>
            <person name="Kitamoto K."/>
            <person name="Kobayashi T."/>
            <person name="Konzack S."/>
            <person name="Kulkarni R."/>
            <person name="Kumagai T."/>
            <person name="Lafon A."/>
            <person name="Latge J.P."/>
            <person name="Li W."/>
            <person name="Lord A."/>
            <person name="Lu C."/>
            <person name="Majoros W.H."/>
            <person name="May G.S."/>
            <person name="Miller B.L."/>
            <person name="Mohamoud Y."/>
            <person name="Molina M."/>
            <person name="Monod M."/>
            <person name="Mouyna I."/>
            <person name="Mulligan S."/>
            <person name="Murphy L."/>
            <person name="O'Neil S."/>
            <person name="Paulsen I."/>
            <person name="Penalva M.A."/>
            <person name="Pertea M."/>
            <person name="Price C."/>
            <person name="Pritchard B.L."/>
            <person name="Quail M.A."/>
            <person name="Rabbinowitsch E."/>
            <person name="Rawlins N."/>
            <person name="Rajandream M.A."/>
            <person name="Reichard U."/>
            <person name="Renauld H."/>
            <person name="Robson G.D."/>
            <person name="Rodriguez de Cordoba S."/>
            <person name="Rodriguez-Pena J.M."/>
            <person name="Ronning C.M."/>
            <person name="Rutter S."/>
            <person name="Salzberg S.L."/>
            <person name="Sanchez M."/>
            <person name="Sanchez-Ferrero J.C."/>
            <person name="Saunders D."/>
            <person name="Seeger K."/>
            <person name="Squares R."/>
            <person name="Squares S."/>
            <person name="Takeuchi M."/>
            <person name="Tekaia F."/>
            <person name="Turner G."/>
            <person name="Vazquez de Aldana C.R."/>
            <person name="Weidman J."/>
            <person name="White O."/>
            <person name="Woodward J."/>
            <person name="Yu J.H."/>
            <person name="Fraser C."/>
            <person name="Galagan J.E."/>
            <person name="Asai K."/>
            <person name="Machida M."/>
            <person name="Hall N."/>
            <person name="Barrell B."/>
            <person name="Denning D.W."/>
        </authorList>
    </citation>
    <scope>NUCLEOTIDE SEQUENCE [LARGE SCALE GENOMIC DNA]</scope>
    <source>
        <strain evidence="5 6">Af293</strain>
    </source>
</reference>
<evidence type="ECO:0000256" key="1">
    <source>
        <dbReference type="ARBA" id="ARBA00023121"/>
    </source>
</evidence>
<feature type="compositionally biased region" description="Basic and acidic residues" evidence="2">
    <location>
        <begin position="211"/>
        <end position="223"/>
    </location>
</feature>
<dbReference type="EMBL" id="AAHF01000004">
    <property type="protein sequence ID" value="EAL90560.1"/>
    <property type="molecule type" value="Genomic_DNA"/>
</dbReference>
<feature type="region of interest" description="Disordered" evidence="2">
    <location>
        <begin position="166"/>
        <end position="186"/>
    </location>
</feature>
<dbReference type="GeneID" id="3510561"/>
<feature type="compositionally biased region" description="Low complexity" evidence="2">
    <location>
        <begin position="286"/>
        <end position="296"/>
    </location>
</feature>
<dbReference type="Proteomes" id="UP000002530">
    <property type="component" value="Unassembled WGS sequence"/>
</dbReference>
<keyword evidence="3" id="KW-0812">Transmembrane</keyword>
<evidence type="ECO:0000313" key="5">
    <source>
        <dbReference type="EMBL" id="EAL90560.1"/>
    </source>
</evidence>
<dbReference type="InterPro" id="IPR014352">
    <property type="entry name" value="FERM/acyl-CoA-bd_prot_sf"/>
</dbReference>
<accession>Q4WSM2</accession>
<dbReference type="HOGENOM" id="CLU_043304_1_1_1"/>
<dbReference type="OMA" id="WMRRKKD"/>
<feature type="transmembrane region" description="Helical" evidence="3">
    <location>
        <begin position="92"/>
        <end position="110"/>
    </location>
</feature>
<dbReference type="InterPro" id="IPR000582">
    <property type="entry name" value="Acyl-CoA-binding_protein"/>
</dbReference>
<gene>
    <name evidence="5" type="ORF">AFUA_1G12300</name>
</gene>
<organism evidence="5 6">
    <name type="scientific">Aspergillus fumigatus (strain ATCC MYA-4609 / CBS 101355 / FGSC A1100 / Af293)</name>
    <name type="common">Neosartorya fumigata</name>
    <dbReference type="NCBI Taxonomy" id="330879"/>
    <lineage>
        <taxon>Eukaryota</taxon>
        <taxon>Fungi</taxon>
        <taxon>Dikarya</taxon>
        <taxon>Ascomycota</taxon>
        <taxon>Pezizomycotina</taxon>
        <taxon>Eurotiomycetes</taxon>
        <taxon>Eurotiomycetidae</taxon>
        <taxon>Eurotiales</taxon>
        <taxon>Aspergillaceae</taxon>
        <taxon>Aspergillus</taxon>
        <taxon>Aspergillus subgen. Fumigati</taxon>
    </lineage>
</organism>
<dbReference type="GO" id="GO:0006631">
    <property type="term" value="P:fatty acid metabolic process"/>
    <property type="evidence" value="ECO:0000318"/>
    <property type="project" value="GO_Central"/>
</dbReference>
<keyword evidence="1" id="KW-0446">Lipid-binding</keyword>
<dbReference type="PROSITE" id="PS51228">
    <property type="entry name" value="ACB_2"/>
    <property type="match status" value="1"/>
</dbReference>
<dbReference type="InterPro" id="IPR035984">
    <property type="entry name" value="Acyl-CoA-binding_sf"/>
</dbReference>
<dbReference type="STRING" id="330879.Q4WSM2"/>
<evidence type="ECO:0000256" key="2">
    <source>
        <dbReference type="SAM" id="MobiDB-lite"/>
    </source>
</evidence>
<evidence type="ECO:0000259" key="4">
    <source>
        <dbReference type="PROSITE" id="PS51228"/>
    </source>
</evidence>
<dbReference type="PANTHER" id="PTHR23310">
    <property type="entry name" value="ACYL-COA-BINDING PROTEIN, ACBP"/>
    <property type="match status" value="1"/>
</dbReference>
<keyword evidence="3" id="KW-1133">Transmembrane helix</keyword>
<dbReference type="eggNOG" id="KOG0817">
    <property type="taxonomic scope" value="Eukaryota"/>
</dbReference>
<evidence type="ECO:0000313" key="6">
    <source>
        <dbReference type="Proteomes" id="UP000002530"/>
    </source>
</evidence>
<proteinExistence type="predicted"/>
<feature type="compositionally biased region" description="Acidic residues" evidence="2">
    <location>
        <begin position="245"/>
        <end position="285"/>
    </location>
</feature>
<protein>
    <submittedName>
        <fullName evidence="5">Acyl CoA binding protein, putative</fullName>
    </submittedName>
</protein>
<dbReference type="Gene3D" id="1.20.80.10">
    <property type="match status" value="1"/>
</dbReference>
<dbReference type="KEGG" id="afm:AFUA_1G12300"/>